<evidence type="ECO:0000256" key="2">
    <source>
        <dbReference type="ARBA" id="ARBA00022737"/>
    </source>
</evidence>
<dbReference type="PROSITE" id="PS50082">
    <property type="entry name" value="WD_REPEATS_2"/>
    <property type="match status" value="1"/>
</dbReference>
<dbReference type="InterPro" id="IPR001680">
    <property type="entry name" value="WD40_rpt"/>
</dbReference>
<name>A0A699Z078_HAELA</name>
<organism evidence="4 5">
    <name type="scientific">Haematococcus lacustris</name>
    <name type="common">Green alga</name>
    <name type="synonym">Haematococcus pluvialis</name>
    <dbReference type="NCBI Taxonomy" id="44745"/>
    <lineage>
        <taxon>Eukaryota</taxon>
        <taxon>Viridiplantae</taxon>
        <taxon>Chlorophyta</taxon>
        <taxon>core chlorophytes</taxon>
        <taxon>Chlorophyceae</taxon>
        <taxon>CS clade</taxon>
        <taxon>Chlamydomonadales</taxon>
        <taxon>Haematococcaceae</taxon>
        <taxon>Haematococcus</taxon>
    </lineage>
</organism>
<keyword evidence="2" id="KW-0677">Repeat</keyword>
<protein>
    <submittedName>
        <fullName evidence="4">WD-40 repeat-containing protein</fullName>
    </submittedName>
</protein>
<comment type="caution">
    <text evidence="4">The sequence shown here is derived from an EMBL/GenBank/DDBJ whole genome shotgun (WGS) entry which is preliminary data.</text>
</comment>
<proteinExistence type="predicted"/>
<dbReference type="AlphaFoldDB" id="A0A699Z078"/>
<evidence type="ECO:0000313" key="5">
    <source>
        <dbReference type="Proteomes" id="UP000485058"/>
    </source>
</evidence>
<dbReference type="Pfam" id="PF00400">
    <property type="entry name" value="WD40"/>
    <property type="match status" value="2"/>
</dbReference>
<dbReference type="PANTHER" id="PTHR22847">
    <property type="entry name" value="WD40 REPEAT PROTEIN"/>
    <property type="match status" value="1"/>
</dbReference>
<evidence type="ECO:0000256" key="1">
    <source>
        <dbReference type="ARBA" id="ARBA00022574"/>
    </source>
</evidence>
<dbReference type="InterPro" id="IPR036322">
    <property type="entry name" value="WD40_repeat_dom_sf"/>
</dbReference>
<dbReference type="SUPFAM" id="SSF50978">
    <property type="entry name" value="WD40 repeat-like"/>
    <property type="match status" value="1"/>
</dbReference>
<dbReference type="PANTHER" id="PTHR22847:SF637">
    <property type="entry name" value="WD REPEAT DOMAIN 5B"/>
    <property type="match status" value="1"/>
</dbReference>
<sequence>MCYLAAPGRRSTHSLHAARHYLHAARHCLHAGYGMFRWLLYVPVVPVCPVPASQPVGNSFMQCLVLPACDVALIVMSVGPGHSQLLLTLEGNTPHVACVALSPDGNTLASGSQNTTIRWPAGLHKARSWPGLQLAACSGARLPVRGDLGAPDPDPGAGVQAGCLQNRACCAHHDQRVVGPSHWQLHSILVGKTLHVACVALSPDGNTLASGSQNTIISTADPVPDLGSAAMMLWDSTLHRNLTCGVWTAQDLTSRFDALVWDLVKGTCKDGLEGHDEVIEKLTFSSDGWVLTSRTANITQLVLCRARQHSMDHI</sequence>
<dbReference type="Proteomes" id="UP000485058">
    <property type="component" value="Unassembled WGS sequence"/>
</dbReference>
<dbReference type="SMART" id="SM00320">
    <property type="entry name" value="WD40"/>
    <property type="match status" value="2"/>
</dbReference>
<gene>
    <name evidence="4" type="ORF">HaLaN_07966</name>
</gene>
<keyword evidence="1 3" id="KW-0853">WD repeat</keyword>
<evidence type="ECO:0000256" key="3">
    <source>
        <dbReference type="PROSITE-ProRule" id="PRU00221"/>
    </source>
</evidence>
<dbReference type="Gene3D" id="2.130.10.10">
    <property type="entry name" value="YVTN repeat-like/Quinoprotein amine dehydrogenase"/>
    <property type="match status" value="2"/>
</dbReference>
<dbReference type="GO" id="GO:1990234">
    <property type="term" value="C:transferase complex"/>
    <property type="evidence" value="ECO:0007669"/>
    <property type="project" value="UniProtKB-ARBA"/>
</dbReference>
<evidence type="ECO:0000313" key="4">
    <source>
        <dbReference type="EMBL" id="GFH12309.1"/>
    </source>
</evidence>
<reference evidence="4 5" key="1">
    <citation type="submission" date="2020-02" db="EMBL/GenBank/DDBJ databases">
        <title>Draft genome sequence of Haematococcus lacustris strain NIES-144.</title>
        <authorList>
            <person name="Morimoto D."/>
            <person name="Nakagawa S."/>
            <person name="Yoshida T."/>
            <person name="Sawayama S."/>
        </authorList>
    </citation>
    <scope>NUCLEOTIDE SEQUENCE [LARGE SCALE GENOMIC DNA]</scope>
    <source>
        <strain evidence="4 5">NIES-144</strain>
    </source>
</reference>
<dbReference type="InterPro" id="IPR015943">
    <property type="entry name" value="WD40/YVTN_repeat-like_dom_sf"/>
</dbReference>
<dbReference type="EMBL" id="BLLF01000489">
    <property type="protein sequence ID" value="GFH12309.1"/>
    <property type="molecule type" value="Genomic_DNA"/>
</dbReference>
<accession>A0A699Z078</accession>
<feature type="repeat" description="WD" evidence="3">
    <location>
        <begin position="89"/>
        <end position="118"/>
    </location>
</feature>
<keyword evidence="5" id="KW-1185">Reference proteome</keyword>